<dbReference type="GO" id="GO:0008832">
    <property type="term" value="F:dGTPase activity"/>
    <property type="evidence" value="ECO:0007669"/>
    <property type="project" value="TreeGrafter"/>
</dbReference>
<protein>
    <recommendedName>
        <fullName evidence="3">HD/PDEase domain-containing protein</fullName>
    </recommendedName>
</protein>
<evidence type="ECO:0000259" key="3">
    <source>
        <dbReference type="SMART" id="SM00471"/>
    </source>
</evidence>
<sequence>MTKRDWDAERPFINISDAVHDNIPIKYPINLLIDTPQFQRLRYLKQLGVVYLVYPTASFGRFEHSLGVYKLSYEFVSRLATHQPELKITGNDKLCVAIAGLLHDLGHGPYSHVYDGSFLNRAYNGQSQFRHEQGSIRMFDFLLAENPEVKAGLDEFLTEQDYIFIKELIDPPSRFVDGKGEWILAGRPREKGFLYDIISNKFDGLDVDKFDYFLRDSRASNVTIRFNKVALERIHNHTKIEKVQNGLFRLCYASKVKQNLSEASDSRVTLHETVYQHKTVIAYEQMLVDMFMAADPYLRFKGTNGKEYKLSQAYEDPKAFMQLTDDHILSMIQHSSDPNLKPAQELYNKILTRKHFRRIGQIKLANKELFKEEKGKLLEFFEGKGINTQDLLVHDATIHRGLGVEKHPIDEIWFYDSKTTVEPTRPRQSEKITNPVAGYVIMYVFSKNLSLTNVLRDMFQSYRENYNTRFEEQHREREASLKRQNHPLTPAEAPDVKRLKASNSAQGIAV</sequence>
<evidence type="ECO:0000313" key="5">
    <source>
        <dbReference type="Proteomes" id="UP000614601"/>
    </source>
</evidence>
<dbReference type="SUPFAM" id="SSF109604">
    <property type="entry name" value="HD-domain/PDEase-like"/>
    <property type="match status" value="1"/>
</dbReference>
<name>A0A811K8E6_9BILA</name>
<dbReference type="InterPro" id="IPR006674">
    <property type="entry name" value="HD_domain"/>
</dbReference>
<dbReference type="Proteomes" id="UP000783686">
    <property type="component" value="Unassembled WGS sequence"/>
</dbReference>
<dbReference type="InterPro" id="IPR003607">
    <property type="entry name" value="HD/PDEase_dom"/>
</dbReference>
<dbReference type="Proteomes" id="UP000614601">
    <property type="component" value="Unassembled WGS sequence"/>
</dbReference>
<dbReference type="SMART" id="SM00471">
    <property type="entry name" value="HDc"/>
    <property type="match status" value="1"/>
</dbReference>
<feature type="compositionally biased region" description="Polar residues" evidence="2">
    <location>
        <begin position="501"/>
        <end position="510"/>
    </location>
</feature>
<dbReference type="EMBL" id="CAJFDH010000002">
    <property type="protein sequence ID" value="CAD5212317.1"/>
    <property type="molecule type" value="Genomic_DNA"/>
</dbReference>
<evidence type="ECO:0000256" key="1">
    <source>
        <dbReference type="ARBA" id="ARBA00005776"/>
    </source>
</evidence>
<evidence type="ECO:0000256" key="2">
    <source>
        <dbReference type="SAM" id="MobiDB-lite"/>
    </source>
</evidence>
<dbReference type="AlphaFoldDB" id="A0A811K8E6"/>
<comment type="caution">
    <text evidence="4">The sequence shown here is derived from an EMBL/GenBank/DDBJ whole genome shotgun (WGS) entry which is preliminary data.</text>
</comment>
<dbReference type="InterPro" id="IPR050135">
    <property type="entry name" value="dGTPase-like"/>
</dbReference>
<feature type="region of interest" description="Disordered" evidence="2">
    <location>
        <begin position="476"/>
        <end position="510"/>
    </location>
</feature>
<dbReference type="OrthoDB" id="9991235at2759"/>
<dbReference type="GO" id="GO:0006203">
    <property type="term" value="P:dGTP catabolic process"/>
    <property type="evidence" value="ECO:0007669"/>
    <property type="project" value="TreeGrafter"/>
</dbReference>
<feature type="domain" description="HD/PDEase" evidence="3">
    <location>
        <begin position="57"/>
        <end position="222"/>
    </location>
</feature>
<dbReference type="PANTHER" id="PTHR11373">
    <property type="entry name" value="DEOXYNUCLEOSIDE TRIPHOSPHATE TRIPHOSPHOHYDROLASE"/>
    <property type="match status" value="1"/>
</dbReference>
<dbReference type="Pfam" id="PF01966">
    <property type="entry name" value="HD"/>
    <property type="match status" value="1"/>
</dbReference>
<evidence type="ECO:0000313" key="4">
    <source>
        <dbReference type="EMBL" id="CAD5212317.1"/>
    </source>
</evidence>
<comment type="similarity">
    <text evidence="1">Belongs to the SAMHD1 family.</text>
</comment>
<dbReference type="EMBL" id="CAJFCW020000002">
    <property type="protein sequence ID" value="CAG9095557.1"/>
    <property type="molecule type" value="Genomic_DNA"/>
</dbReference>
<proteinExistence type="inferred from homology"/>
<gene>
    <name evidence="4" type="ORF">BOKJ2_LOCUS4142</name>
</gene>
<accession>A0A811K8E6</accession>
<dbReference type="GO" id="GO:0005634">
    <property type="term" value="C:nucleus"/>
    <property type="evidence" value="ECO:0007669"/>
    <property type="project" value="TreeGrafter"/>
</dbReference>
<dbReference type="CDD" id="cd00077">
    <property type="entry name" value="HDc"/>
    <property type="match status" value="1"/>
</dbReference>
<organism evidence="4 5">
    <name type="scientific">Bursaphelenchus okinawaensis</name>
    <dbReference type="NCBI Taxonomy" id="465554"/>
    <lineage>
        <taxon>Eukaryota</taxon>
        <taxon>Metazoa</taxon>
        <taxon>Ecdysozoa</taxon>
        <taxon>Nematoda</taxon>
        <taxon>Chromadorea</taxon>
        <taxon>Rhabditida</taxon>
        <taxon>Tylenchina</taxon>
        <taxon>Tylenchomorpha</taxon>
        <taxon>Aphelenchoidea</taxon>
        <taxon>Aphelenchoididae</taxon>
        <taxon>Bursaphelenchus</taxon>
    </lineage>
</organism>
<keyword evidence="5" id="KW-1185">Reference proteome</keyword>
<dbReference type="PANTHER" id="PTHR11373:SF4">
    <property type="entry name" value="DEOXYNUCLEOSIDE TRIPHOSPHATE TRIPHOSPHOHYDROLASE SAMHD1"/>
    <property type="match status" value="1"/>
</dbReference>
<reference evidence="4" key="1">
    <citation type="submission" date="2020-09" db="EMBL/GenBank/DDBJ databases">
        <authorList>
            <person name="Kikuchi T."/>
        </authorList>
    </citation>
    <scope>NUCLEOTIDE SEQUENCE</scope>
    <source>
        <strain evidence="4">SH1</strain>
    </source>
</reference>
<dbReference type="Gene3D" id="1.10.3210.10">
    <property type="entry name" value="Hypothetical protein af1432"/>
    <property type="match status" value="1"/>
</dbReference>